<dbReference type="PANTHER" id="PTHR43401:SF2">
    <property type="entry name" value="L-THREONINE 3-DEHYDROGENASE"/>
    <property type="match status" value="1"/>
</dbReference>
<dbReference type="PROSITE" id="PS00059">
    <property type="entry name" value="ADH_ZINC"/>
    <property type="match status" value="1"/>
</dbReference>
<evidence type="ECO:0000313" key="7">
    <source>
        <dbReference type="Proteomes" id="UP000031866"/>
    </source>
</evidence>
<dbReference type="InterPro" id="IPR050129">
    <property type="entry name" value="Zn_alcohol_dh"/>
</dbReference>
<dbReference type="Gene3D" id="3.90.180.10">
    <property type="entry name" value="Medium-chain alcohol dehydrogenases, catalytic domain"/>
    <property type="match status" value="1"/>
</dbReference>
<dbReference type="InterPro" id="IPR011032">
    <property type="entry name" value="GroES-like_sf"/>
</dbReference>
<dbReference type="GO" id="GO:0016491">
    <property type="term" value="F:oxidoreductase activity"/>
    <property type="evidence" value="ECO:0007669"/>
    <property type="project" value="UniProtKB-KW"/>
</dbReference>
<dbReference type="SUPFAM" id="SSF51735">
    <property type="entry name" value="NAD(P)-binding Rossmann-fold domains"/>
    <property type="match status" value="1"/>
</dbReference>
<dbReference type="OrthoDB" id="9769198at2"/>
<dbReference type="AlphaFoldDB" id="A0A0B5QUV8"/>
<dbReference type="Gene3D" id="3.40.50.720">
    <property type="entry name" value="NAD(P)-binding Rossmann-like Domain"/>
    <property type="match status" value="1"/>
</dbReference>
<gene>
    <name evidence="6" type="ORF">LF65_04157</name>
</gene>
<proteinExistence type="inferred from homology"/>
<name>A0A0B5QUV8_CLOBE</name>
<dbReference type="InterPro" id="IPR002328">
    <property type="entry name" value="ADH_Zn_CS"/>
</dbReference>
<dbReference type="Pfam" id="PF00107">
    <property type="entry name" value="ADH_zinc_N"/>
    <property type="match status" value="1"/>
</dbReference>
<dbReference type="InterPro" id="IPR020843">
    <property type="entry name" value="ER"/>
</dbReference>
<dbReference type="Pfam" id="PF08240">
    <property type="entry name" value="ADH_N"/>
    <property type="match status" value="1"/>
</dbReference>
<dbReference type="InterPro" id="IPR036291">
    <property type="entry name" value="NAD(P)-bd_dom_sf"/>
</dbReference>
<evidence type="ECO:0000256" key="3">
    <source>
        <dbReference type="ARBA" id="ARBA00023002"/>
    </source>
</evidence>
<dbReference type="InterPro" id="IPR013154">
    <property type="entry name" value="ADH-like_N"/>
</dbReference>
<keyword evidence="2 4" id="KW-0862">Zinc</keyword>
<keyword evidence="3" id="KW-0560">Oxidoreductase</keyword>
<reference evidence="7" key="1">
    <citation type="submission" date="2014-12" db="EMBL/GenBank/DDBJ databases">
        <title>Genome sequence of Clostridium beijerinckii strain 59B.</title>
        <authorList>
            <person name="Little G.T."/>
            <person name="Minton N.P."/>
        </authorList>
    </citation>
    <scope>NUCLEOTIDE SEQUENCE [LARGE SCALE GENOMIC DNA]</scope>
    <source>
        <strain evidence="7">59B</strain>
    </source>
</reference>
<comment type="cofactor">
    <cofactor evidence="4">
        <name>Zn(2+)</name>
        <dbReference type="ChEBI" id="CHEBI:29105"/>
    </cofactor>
</comment>
<dbReference type="STRING" id="1520.LF65_04157"/>
<accession>A0A0B5QUV8</accession>
<protein>
    <submittedName>
        <fullName evidence="6">Galactitol-1-phosphate 5-dehydrogenase</fullName>
    </submittedName>
</protein>
<dbReference type="SUPFAM" id="SSF50129">
    <property type="entry name" value="GroES-like"/>
    <property type="match status" value="1"/>
</dbReference>
<feature type="domain" description="Enoyl reductase (ER)" evidence="5">
    <location>
        <begin position="8"/>
        <end position="340"/>
    </location>
</feature>
<evidence type="ECO:0000256" key="1">
    <source>
        <dbReference type="ARBA" id="ARBA00022723"/>
    </source>
</evidence>
<dbReference type="RefSeq" id="WP_041898615.1">
    <property type="nucleotide sequence ID" value="NZ_CP010086.2"/>
</dbReference>
<dbReference type="Proteomes" id="UP000031866">
    <property type="component" value="Chromosome"/>
</dbReference>
<dbReference type="InterPro" id="IPR013149">
    <property type="entry name" value="ADH-like_C"/>
</dbReference>
<evidence type="ECO:0000313" key="6">
    <source>
        <dbReference type="EMBL" id="AJH00699.1"/>
    </source>
</evidence>
<evidence type="ECO:0000256" key="4">
    <source>
        <dbReference type="RuleBase" id="RU361277"/>
    </source>
</evidence>
<evidence type="ECO:0000259" key="5">
    <source>
        <dbReference type="SMART" id="SM00829"/>
    </source>
</evidence>
<dbReference type="SMART" id="SM00829">
    <property type="entry name" value="PKS_ER"/>
    <property type="match status" value="1"/>
</dbReference>
<comment type="similarity">
    <text evidence="4">Belongs to the zinc-containing alcohol dehydrogenase family.</text>
</comment>
<sequence length="343" mass="37283">MKALVITGISKVELQDLEIPKYKDDEVLIKVKYCGICGSDLPRALDGGVHSFPIVVGHEFSGQIVEVGEKVKNVKVGDRVTAGALLPCGKCEACQQGRPAMCSNYGFIGSRQNGAMAEYVAVKSQNVIKLPDEVDYKEGAMIEPLTVALHGIQRINIKAGATALVFGAGTIGLLALQCLKAVGAGKVYMVDVVDKKLELAKKLGADDVINSMKVDLNEYLTEHGKPEVVVENSGSPIAQAQCLEILKKCGSVVYIGTATRDLTLKPETFEKILRGELNITGSWMSYSAPYPGYEWTTAVEYIKEKKIDLKSMITNVYKLEDGLAPFEIMRDREACATKVLFEI</sequence>
<dbReference type="CDD" id="cd08236">
    <property type="entry name" value="sugar_DH"/>
    <property type="match status" value="1"/>
</dbReference>
<evidence type="ECO:0000256" key="2">
    <source>
        <dbReference type="ARBA" id="ARBA00022833"/>
    </source>
</evidence>
<dbReference type="EMBL" id="CP010086">
    <property type="protein sequence ID" value="AJH00699.1"/>
    <property type="molecule type" value="Genomic_DNA"/>
</dbReference>
<dbReference type="PANTHER" id="PTHR43401">
    <property type="entry name" value="L-THREONINE 3-DEHYDROGENASE"/>
    <property type="match status" value="1"/>
</dbReference>
<dbReference type="KEGG" id="cbei:LF65_04157"/>
<organism evidence="6 7">
    <name type="scientific">Clostridium beijerinckii</name>
    <name type="common">Clostridium MP</name>
    <dbReference type="NCBI Taxonomy" id="1520"/>
    <lineage>
        <taxon>Bacteria</taxon>
        <taxon>Bacillati</taxon>
        <taxon>Bacillota</taxon>
        <taxon>Clostridia</taxon>
        <taxon>Eubacteriales</taxon>
        <taxon>Clostridiaceae</taxon>
        <taxon>Clostridium</taxon>
    </lineage>
</organism>
<keyword evidence="1 4" id="KW-0479">Metal-binding</keyword>
<dbReference type="GO" id="GO:0008270">
    <property type="term" value="F:zinc ion binding"/>
    <property type="evidence" value="ECO:0007669"/>
    <property type="project" value="InterPro"/>
</dbReference>